<dbReference type="PROSITE" id="PS50853">
    <property type="entry name" value="FN3"/>
    <property type="match status" value="1"/>
</dbReference>
<dbReference type="GO" id="GO:0005975">
    <property type="term" value="P:carbohydrate metabolic process"/>
    <property type="evidence" value="ECO:0007669"/>
    <property type="project" value="UniProtKB-ARBA"/>
</dbReference>
<dbReference type="Proteomes" id="UP000233654">
    <property type="component" value="Unassembled WGS sequence"/>
</dbReference>
<dbReference type="EMBL" id="PHEX01000002">
    <property type="protein sequence ID" value="PKQ28897.1"/>
    <property type="molecule type" value="Genomic_DNA"/>
</dbReference>
<proteinExistence type="predicted"/>
<protein>
    <recommendedName>
        <fullName evidence="2">Fibronectin type-III domain-containing protein</fullName>
    </recommendedName>
</protein>
<keyword evidence="1" id="KW-0326">Glycosidase</keyword>
<evidence type="ECO:0000313" key="4">
    <source>
        <dbReference type="Proteomes" id="UP000233654"/>
    </source>
</evidence>
<organism evidence="3 4">
    <name type="scientific">Candidatus Anoxymicrobium japonicum</name>
    <dbReference type="NCBI Taxonomy" id="2013648"/>
    <lineage>
        <taxon>Bacteria</taxon>
        <taxon>Bacillati</taxon>
        <taxon>Actinomycetota</taxon>
        <taxon>Candidatus Geothermincolia</taxon>
        <taxon>Candidatus Geothermincolales</taxon>
        <taxon>Candidatus Anoxymicrobiaceae</taxon>
        <taxon>Candidatus Anoxymicrobium</taxon>
    </lineage>
</organism>
<evidence type="ECO:0000313" key="3">
    <source>
        <dbReference type="EMBL" id="PKQ28897.1"/>
    </source>
</evidence>
<accession>A0A2N3G849</accession>
<reference evidence="3 4" key="1">
    <citation type="journal article" date="2017" name="ISME J.">
        <title>Potential for microbial H2 and metal transformations associated with novel bacteria and archaea in deep terrestrial subsurface sediments.</title>
        <authorList>
            <person name="Hernsdorf A.W."/>
            <person name="Amano Y."/>
            <person name="Miyakawa K."/>
            <person name="Ise K."/>
            <person name="Suzuki Y."/>
            <person name="Anantharaman K."/>
            <person name="Probst A."/>
            <person name="Burstein D."/>
            <person name="Thomas B.C."/>
            <person name="Banfield J.F."/>
        </authorList>
    </citation>
    <scope>NUCLEOTIDE SEQUENCE [LARGE SCALE GENOMIC DNA]</scope>
    <source>
        <strain evidence="3">HGW-Actinobacteria-3</strain>
    </source>
</reference>
<comment type="caution">
    <text evidence="3">The sequence shown here is derived from an EMBL/GenBank/DDBJ whole genome shotgun (WGS) entry which is preliminary data.</text>
</comment>
<evidence type="ECO:0000256" key="1">
    <source>
        <dbReference type="ARBA" id="ARBA00023295"/>
    </source>
</evidence>
<dbReference type="InterPro" id="IPR036116">
    <property type="entry name" value="FN3_sf"/>
</dbReference>
<dbReference type="InterPro" id="IPR013783">
    <property type="entry name" value="Ig-like_fold"/>
</dbReference>
<dbReference type="GO" id="GO:0016798">
    <property type="term" value="F:hydrolase activity, acting on glycosyl bonds"/>
    <property type="evidence" value="ECO:0007669"/>
    <property type="project" value="UniProtKB-KW"/>
</dbReference>
<dbReference type="SMART" id="SM00060">
    <property type="entry name" value="FN3"/>
    <property type="match status" value="1"/>
</dbReference>
<dbReference type="InterPro" id="IPR036698">
    <property type="entry name" value="TM1070-like_sf"/>
</dbReference>
<keyword evidence="1" id="KW-0378">Hydrolase</keyword>
<dbReference type="SUPFAM" id="SSF49265">
    <property type="entry name" value="Fibronectin type III"/>
    <property type="match status" value="1"/>
</dbReference>
<dbReference type="Pfam" id="PF00041">
    <property type="entry name" value="fn3"/>
    <property type="match status" value="1"/>
</dbReference>
<dbReference type="Gene3D" id="2.60.40.10">
    <property type="entry name" value="Immunoglobulins"/>
    <property type="match status" value="1"/>
</dbReference>
<gene>
    <name evidence="3" type="ORF">CVT63_00190</name>
</gene>
<dbReference type="AlphaFoldDB" id="A0A2N3G849"/>
<sequence>TNGVSNANAATLLAYRAETTTVDVSDGTIDSTGNASYDLNLTVNPAALSDFVVDAPSNATTGHAFSATLTARDAYQNITTQVSGNTAITVNHGTVTPTSLAQGEFTDDGTWIGSITISGIKEKPVVTLSAENGGKTGSDASTVLGIPDDPSNIKVTPSGSASSPRITVTWFDNSAVESGYRVERRQGAGSWTQVGGNLPANTTSYVDSSVKSGSVYQYRVVAINGAGQSNDVSSDAVITDSARAASTWYLAEGTTAWGFSTYITIANPNNSECHAKITYMDPRPEAGRGRVAYRTVTLPSESQTIVDPKWDLGDVDFSTKVECLEGKAIAVDRTMFWNYGAGEEAHNSIGVTSPAKTWHLPEGSSAHNFETWTLVQNPNAIDATVTLTYMIEGASPKTFEKKIPAYSRATYLMSTDIGEADASIKVSSETPVIAERAMYRNSRREGHDSIGTTTPAIDYYLAEGSSAYGFSTYVLIQNSNATPTDVTVTYMTDSGPKPQALFSMPANSRKTIKVNDVPGMANTDFSTKVHGSAPIIAERAMYWDFGTGEACHDSVGMSSPHTTFYLPDGETQNGYETWTLVQNPNDSAVSIEVSYLKAGGGAVSLTETIPANSRKTYNMSDKIPGGRAAIKVTSKTTGKKIMVERAMYWNARGAGTDTMGGFSD</sequence>
<name>A0A2N3G849_9ACTN</name>
<dbReference type="InterPro" id="IPR003961">
    <property type="entry name" value="FN3_dom"/>
</dbReference>
<feature type="non-terminal residue" evidence="3">
    <location>
        <position position="1"/>
    </location>
</feature>
<evidence type="ECO:0000259" key="2">
    <source>
        <dbReference type="PROSITE" id="PS50853"/>
    </source>
</evidence>
<dbReference type="CDD" id="cd00063">
    <property type="entry name" value="FN3"/>
    <property type="match status" value="1"/>
</dbReference>
<dbReference type="Gene3D" id="2.60.290.11">
    <property type="entry name" value="TM1070-like"/>
    <property type="match status" value="2"/>
</dbReference>
<feature type="domain" description="Fibronectin type-III" evidence="2">
    <location>
        <begin position="149"/>
        <end position="242"/>
    </location>
</feature>